<organism evidence="2 3">
    <name type="scientific">Hericium alpestre</name>
    <dbReference type="NCBI Taxonomy" id="135208"/>
    <lineage>
        <taxon>Eukaryota</taxon>
        <taxon>Fungi</taxon>
        <taxon>Dikarya</taxon>
        <taxon>Basidiomycota</taxon>
        <taxon>Agaricomycotina</taxon>
        <taxon>Agaricomycetes</taxon>
        <taxon>Russulales</taxon>
        <taxon>Hericiaceae</taxon>
        <taxon>Hericium</taxon>
    </lineage>
</organism>
<dbReference type="OrthoDB" id="3015984at2759"/>
<dbReference type="Pfam" id="PF05773">
    <property type="entry name" value="RWD"/>
    <property type="match status" value="1"/>
</dbReference>
<dbReference type="STRING" id="135208.A0A4Y9ZF09"/>
<dbReference type="Proteomes" id="UP000298061">
    <property type="component" value="Unassembled WGS sequence"/>
</dbReference>
<dbReference type="InterPro" id="IPR016135">
    <property type="entry name" value="UBQ-conjugating_enzyme/RWD"/>
</dbReference>
<dbReference type="SMART" id="SM00591">
    <property type="entry name" value="RWD"/>
    <property type="match status" value="1"/>
</dbReference>
<reference evidence="2 3" key="1">
    <citation type="submission" date="2019-02" db="EMBL/GenBank/DDBJ databases">
        <title>Genome sequencing of the rare red list fungi Hericium alpestre (H. flagellum).</title>
        <authorList>
            <person name="Buettner E."/>
            <person name="Kellner H."/>
        </authorList>
    </citation>
    <scope>NUCLEOTIDE SEQUENCE [LARGE SCALE GENOMIC DNA]</scope>
    <source>
        <strain evidence="2 3">DSM 108284</strain>
    </source>
</reference>
<dbReference type="FunFam" id="3.10.110.10:FF:000050">
    <property type="entry name" value="eIF-2-alpha kinase GCN2"/>
    <property type="match status" value="1"/>
</dbReference>
<dbReference type="PROSITE" id="PS50908">
    <property type="entry name" value="RWD"/>
    <property type="match status" value="1"/>
</dbReference>
<dbReference type="GO" id="GO:0033554">
    <property type="term" value="P:cellular response to stress"/>
    <property type="evidence" value="ECO:0007669"/>
    <property type="project" value="UniProtKB-ARBA"/>
</dbReference>
<accession>A0A4Y9ZF09</accession>
<dbReference type="EMBL" id="SFCI01003379">
    <property type="protein sequence ID" value="TFY73054.1"/>
    <property type="molecule type" value="Genomic_DNA"/>
</dbReference>
<dbReference type="CDD" id="cd23823">
    <property type="entry name" value="RWD_GCN2"/>
    <property type="match status" value="1"/>
</dbReference>
<protein>
    <recommendedName>
        <fullName evidence="1">RWD domain-containing protein</fullName>
    </recommendedName>
</protein>
<dbReference type="GO" id="GO:0051246">
    <property type="term" value="P:regulation of protein metabolic process"/>
    <property type="evidence" value="ECO:0007669"/>
    <property type="project" value="UniProtKB-ARBA"/>
</dbReference>
<keyword evidence="3" id="KW-1185">Reference proteome</keyword>
<feature type="non-terminal residue" evidence="2">
    <location>
        <position position="157"/>
    </location>
</feature>
<name>A0A4Y9ZF09_9AGAM</name>
<evidence type="ECO:0000259" key="1">
    <source>
        <dbReference type="PROSITE" id="PS50908"/>
    </source>
</evidence>
<dbReference type="AlphaFoldDB" id="A0A4Y9ZF09"/>
<dbReference type="InterPro" id="IPR040213">
    <property type="entry name" value="GIR2-like"/>
</dbReference>
<comment type="caution">
    <text evidence="2">The sequence shown here is derived from an EMBL/GenBank/DDBJ whole genome shotgun (WGS) entry which is preliminary data.</text>
</comment>
<sequence>MDIAPESSHERQQLEITALKSIYADDFLECPPPKAWKGAAKLQEFIIRVAHPDAEHASKVSFNLHVIFPKTYPVHAYPTFTIQQPKGLSPEDVTKLSAAVHGEVKVHHGTEMVFQIVTFAQDWLAAHINPPPEVQGSLATQMIKRASDEERARQAEA</sequence>
<feature type="domain" description="RWD" evidence="1">
    <location>
        <begin position="14"/>
        <end position="127"/>
    </location>
</feature>
<evidence type="ECO:0000313" key="2">
    <source>
        <dbReference type="EMBL" id="TFY73054.1"/>
    </source>
</evidence>
<dbReference type="Gene3D" id="3.10.110.10">
    <property type="entry name" value="Ubiquitin Conjugating Enzyme"/>
    <property type="match status" value="1"/>
</dbReference>
<dbReference type="GO" id="GO:0009893">
    <property type="term" value="P:positive regulation of metabolic process"/>
    <property type="evidence" value="ECO:0007669"/>
    <property type="project" value="UniProtKB-ARBA"/>
</dbReference>
<dbReference type="GO" id="GO:0010468">
    <property type="term" value="P:regulation of gene expression"/>
    <property type="evidence" value="ECO:0007669"/>
    <property type="project" value="UniProtKB-ARBA"/>
</dbReference>
<dbReference type="InterPro" id="IPR006575">
    <property type="entry name" value="RWD_dom"/>
</dbReference>
<dbReference type="SUPFAM" id="SSF54495">
    <property type="entry name" value="UBC-like"/>
    <property type="match status" value="1"/>
</dbReference>
<dbReference type="PANTHER" id="PTHR12292">
    <property type="entry name" value="RWD DOMAIN-CONTAINING PROTEIN"/>
    <property type="match status" value="1"/>
</dbReference>
<proteinExistence type="predicted"/>
<evidence type="ECO:0000313" key="3">
    <source>
        <dbReference type="Proteomes" id="UP000298061"/>
    </source>
</evidence>
<gene>
    <name evidence="2" type="ORF">EWM64_g10958</name>
</gene>